<evidence type="ECO:0000313" key="3">
    <source>
        <dbReference type="Proteomes" id="UP000087766"/>
    </source>
</evidence>
<dbReference type="RefSeq" id="XP_022632696.1">
    <property type="nucleotide sequence ID" value="XM_022776975.1"/>
</dbReference>
<sequence>MGFLPRRHHLSMDPSVADVAVERLSGYDTVTNIINGGLECDKGQDSRMEDHSGSSKDTVICLELVMATTLTATPRPHSEIHYLISIPSSDLQPPLRFLIPN</sequence>
<dbReference type="GO" id="GO:0008061">
    <property type="term" value="F:chitin binding"/>
    <property type="evidence" value="ECO:0007669"/>
    <property type="project" value="UniProtKB-KW"/>
</dbReference>
<dbReference type="Gene3D" id="1.10.530.10">
    <property type="match status" value="1"/>
</dbReference>
<dbReference type="Pfam" id="PF00182">
    <property type="entry name" value="Glyco_hydro_19"/>
    <property type="match status" value="1"/>
</dbReference>
<dbReference type="InterPro" id="IPR000726">
    <property type="entry name" value="Glyco_hydro_19_cat"/>
</dbReference>
<accession>A0A3Q0ENN6</accession>
<dbReference type="SUPFAM" id="SSF53955">
    <property type="entry name" value="Lysozyme-like"/>
    <property type="match status" value="1"/>
</dbReference>
<dbReference type="GO" id="GO:0004568">
    <property type="term" value="F:chitinase activity"/>
    <property type="evidence" value="ECO:0007669"/>
    <property type="project" value="InterPro"/>
</dbReference>
<reference evidence="4" key="1">
    <citation type="submission" date="2025-08" db="UniProtKB">
        <authorList>
            <consortium name="RefSeq"/>
        </authorList>
    </citation>
    <scope>IDENTIFICATION</scope>
    <source>
        <tissue evidence="4">Leaf</tissue>
    </source>
</reference>
<keyword evidence="3" id="KW-1185">Reference proteome</keyword>
<dbReference type="GeneID" id="111240912"/>
<dbReference type="InterPro" id="IPR023346">
    <property type="entry name" value="Lysozyme-like_dom_sf"/>
</dbReference>
<organism evidence="3 4">
    <name type="scientific">Vigna radiata var. radiata</name>
    <name type="common">Mung bean</name>
    <name type="synonym">Phaseolus aureus</name>
    <dbReference type="NCBI Taxonomy" id="3916"/>
    <lineage>
        <taxon>Eukaryota</taxon>
        <taxon>Viridiplantae</taxon>
        <taxon>Streptophyta</taxon>
        <taxon>Embryophyta</taxon>
        <taxon>Tracheophyta</taxon>
        <taxon>Spermatophyta</taxon>
        <taxon>Magnoliopsida</taxon>
        <taxon>eudicotyledons</taxon>
        <taxon>Gunneridae</taxon>
        <taxon>Pentapetalae</taxon>
        <taxon>rosids</taxon>
        <taxon>fabids</taxon>
        <taxon>Fabales</taxon>
        <taxon>Fabaceae</taxon>
        <taxon>Papilionoideae</taxon>
        <taxon>50 kb inversion clade</taxon>
        <taxon>NPAAA clade</taxon>
        <taxon>indigoferoid/millettioid clade</taxon>
        <taxon>Phaseoleae</taxon>
        <taxon>Vigna</taxon>
    </lineage>
</organism>
<dbReference type="Proteomes" id="UP000087766">
    <property type="component" value="Unplaced"/>
</dbReference>
<proteinExistence type="predicted"/>
<name>A0A3Q0ENN6_VIGRR</name>
<dbReference type="GO" id="GO:0016998">
    <property type="term" value="P:cell wall macromolecule catabolic process"/>
    <property type="evidence" value="ECO:0007669"/>
    <property type="project" value="InterPro"/>
</dbReference>
<dbReference type="AlphaFoldDB" id="A0A3Q0ENN6"/>
<dbReference type="STRING" id="3916.A0A3Q0ENN6"/>
<evidence type="ECO:0000256" key="1">
    <source>
        <dbReference type="ARBA" id="ARBA00022669"/>
    </source>
</evidence>
<keyword evidence="1" id="KW-0147">Chitin-binding</keyword>
<feature type="domain" description="Glycoside hydrolase family 19 catalytic" evidence="2">
    <location>
        <begin position="13"/>
        <end position="57"/>
    </location>
</feature>
<dbReference type="GO" id="GO:0006032">
    <property type="term" value="P:chitin catabolic process"/>
    <property type="evidence" value="ECO:0007669"/>
    <property type="project" value="InterPro"/>
</dbReference>
<evidence type="ECO:0000259" key="2">
    <source>
        <dbReference type="Pfam" id="PF00182"/>
    </source>
</evidence>
<gene>
    <name evidence="4" type="primary">LOC111240912</name>
</gene>
<evidence type="ECO:0000313" key="4">
    <source>
        <dbReference type="RefSeq" id="XP_022632696.1"/>
    </source>
</evidence>
<dbReference type="OrthoDB" id="5985073at2759"/>
<protein>
    <submittedName>
        <fullName evidence="4">Acidic endochitinase-like</fullName>
    </submittedName>
</protein>
<dbReference type="KEGG" id="vra:111240912"/>